<dbReference type="GeneID" id="54413709"/>
<reference evidence="3" key="1">
    <citation type="journal article" date="2020" name="Stud. Mycol.">
        <title>101 Dothideomycetes genomes: a test case for predicting lifestyles and emergence of pathogens.</title>
        <authorList>
            <person name="Haridas S."/>
            <person name="Albert R."/>
            <person name="Binder M."/>
            <person name="Bloem J."/>
            <person name="Labutti K."/>
            <person name="Salamov A."/>
            <person name="Andreopoulos B."/>
            <person name="Baker S."/>
            <person name="Barry K."/>
            <person name="Bills G."/>
            <person name="Bluhm B."/>
            <person name="Cannon C."/>
            <person name="Castanera R."/>
            <person name="Culley D."/>
            <person name="Daum C."/>
            <person name="Ezra D."/>
            <person name="Gonzalez J."/>
            <person name="Henrissat B."/>
            <person name="Kuo A."/>
            <person name="Liang C."/>
            <person name="Lipzen A."/>
            <person name="Lutzoni F."/>
            <person name="Magnuson J."/>
            <person name="Mondo S."/>
            <person name="Nolan M."/>
            <person name="Ohm R."/>
            <person name="Pangilinan J."/>
            <person name="Park H.-J."/>
            <person name="Ramirez L."/>
            <person name="Alfaro M."/>
            <person name="Sun H."/>
            <person name="Tritt A."/>
            <person name="Yoshinaga Y."/>
            <person name="Zwiers L.-H."/>
            <person name="Turgeon B."/>
            <person name="Goodwin S."/>
            <person name="Spatafora J."/>
            <person name="Crous P."/>
            <person name="Grigoriev I."/>
        </authorList>
    </citation>
    <scope>NUCLEOTIDE SEQUENCE</scope>
    <source>
        <strain evidence="3">CBS 119687</strain>
    </source>
</reference>
<sequence>MRNFKSKVLSAYAWAAPVLAAVVPSQYQLAQPRGQIFQIEHQDTYAQATFSVPCTGCLGSDHTGLDDESLILNFRTYGHDQECGASNITLNGVFLPQEWDGDFASGSASHNYTGVANLPQDERSPQHDLDLEWNSACLHGIEETDETAQVLTVNIKAVDGKPIEVPAGFTISFNQLKQHKSISSPSLLRLATVPNPLASDSLVAESWRSPPLYLRLYSPDAPADGQTVESLSERSLQADIRELQALQSELRELQYLVTRKSISIQSRLRSNHTCFKDEVKKCKNVSCVVKAVANKAHGAWRDIVVHLHFDQQRHAAADMNRLHFAPAHAQSMQKDGGHIQTLSSEAQPQPYEAPTNELPPRPPRKAPYVIALEITLSVLCCGCLIATIRHKCASLRTKTERAADFEERINARAYARAARQHAWRNWWRGNWRRNRDSERIADYEEKRALISAQEDVLEDAMQEEIRQLRVAHNVVNDLVRDAEEGRMNRPPQCNCQRPPDSPSATSTYPPTSLPEVPSRPLSRTDSLPSYRSDPPAYESEGEVVANGFNFLPNARQGVVRGYARSTNSEMSRWTPDSSVVDVSPRPSAETLRSLYPLSELTSDDEE</sequence>
<keyword evidence="4" id="KW-1185">Reference proteome</keyword>
<evidence type="ECO:0000256" key="1">
    <source>
        <dbReference type="SAM" id="MobiDB-lite"/>
    </source>
</evidence>
<name>A0A6A6A7G0_9PLEO</name>
<feature type="region of interest" description="Disordered" evidence="1">
    <location>
        <begin position="482"/>
        <end position="538"/>
    </location>
</feature>
<evidence type="ECO:0000313" key="3">
    <source>
        <dbReference type="EMBL" id="KAF2127770.1"/>
    </source>
</evidence>
<dbReference type="Proteomes" id="UP000799771">
    <property type="component" value="Unassembled WGS sequence"/>
</dbReference>
<feature type="signal peptide" evidence="2">
    <location>
        <begin position="1"/>
        <end position="20"/>
    </location>
</feature>
<protein>
    <submittedName>
        <fullName evidence="3">Uncharacterized protein</fullName>
    </submittedName>
</protein>
<evidence type="ECO:0000256" key="2">
    <source>
        <dbReference type="SAM" id="SignalP"/>
    </source>
</evidence>
<gene>
    <name evidence="3" type="ORF">P153DRAFT_55139</name>
</gene>
<keyword evidence="2" id="KW-0732">Signal</keyword>
<feature type="region of interest" description="Disordered" evidence="1">
    <location>
        <begin position="565"/>
        <end position="586"/>
    </location>
</feature>
<accession>A0A6A6A7G0</accession>
<dbReference type="RefSeq" id="XP_033522159.1">
    <property type="nucleotide sequence ID" value="XM_033673277.1"/>
</dbReference>
<proteinExistence type="predicted"/>
<dbReference type="AlphaFoldDB" id="A0A6A6A7G0"/>
<dbReference type="OrthoDB" id="4225201at2759"/>
<dbReference type="EMBL" id="ML977510">
    <property type="protein sequence ID" value="KAF2127770.1"/>
    <property type="molecule type" value="Genomic_DNA"/>
</dbReference>
<organism evidence="3 4">
    <name type="scientific">Dothidotthia symphoricarpi CBS 119687</name>
    <dbReference type="NCBI Taxonomy" id="1392245"/>
    <lineage>
        <taxon>Eukaryota</taxon>
        <taxon>Fungi</taxon>
        <taxon>Dikarya</taxon>
        <taxon>Ascomycota</taxon>
        <taxon>Pezizomycotina</taxon>
        <taxon>Dothideomycetes</taxon>
        <taxon>Pleosporomycetidae</taxon>
        <taxon>Pleosporales</taxon>
        <taxon>Dothidotthiaceae</taxon>
        <taxon>Dothidotthia</taxon>
    </lineage>
</organism>
<feature type="chain" id="PRO_5025521105" evidence="2">
    <location>
        <begin position="21"/>
        <end position="606"/>
    </location>
</feature>
<feature type="compositionally biased region" description="Low complexity" evidence="1">
    <location>
        <begin position="575"/>
        <end position="586"/>
    </location>
</feature>
<evidence type="ECO:0000313" key="4">
    <source>
        <dbReference type="Proteomes" id="UP000799771"/>
    </source>
</evidence>
<feature type="compositionally biased region" description="Low complexity" evidence="1">
    <location>
        <begin position="502"/>
        <end position="514"/>
    </location>
</feature>